<name>A0ABV7C471_9PROT</name>
<dbReference type="Proteomes" id="UP001595420">
    <property type="component" value="Unassembled WGS sequence"/>
</dbReference>
<evidence type="ECO:0000313" key="1">
    <source>
        <dbReference type="EMBL" id="MFC3003523.1"/>
    </source>
</evidence>
<dbReference type="EMBL" id="JBHRSB010000012">
    <property type="protein sequence ID" value="MFC3003523.1"/>
    <property type="molecule type" value="Genomic_DNA"/>
</dbReference>
<sequence length="57" mass="5909">MLKRITVRGSIAGTRRDLAGAIASAAEGKVRATTTTGPLSCVNDVLERLEAGRVINA</sequence>
<dbReference type="RefSeq" id="WP_216839979.1">
    <property type="nucleotide sequence ID" value="NZ_JAFNJS010000012.1"/>
</dbReference>
<evidence type="ECO:0000313" key="2">
    <source>
        <dbReference type="Proteomes" id="UP001595420"/>
    </source>
</evidence>
<reference evidence="2" key="1">
    <citation type="journal article" date="2019" name="Int. J. Syst. Evol. Microbiol.">
        <title>The Global Catalogue of Microorganisms (GCM) 10K type strain sequencing project: providing services to taxonomists for standard genome sequencing and annotation.</title>
        <authorList>
            <consortium name="The Broad Institute Genomics Platform"/>
            <consortium name="The Broad Institute Genome Sequencing Center for Infectious Disease"/>
            <person name="Wu L."/>
            <person name="Ma J."/>
        </authorList>
    </citation>
    <scope>NUCLEOTIDE SEQUENCE [LARGE SCALE GENOMIC DNA]</scope>
    <source>
        <strain evidence="2">CGMCC 1.16855</strain>
    </source>
</reference>
<comment type="caution">
    <text evidence="1">The sequence shown here is derived from an EMBL/GenBank/DDBJ whole genome shotgun (WGS) entry which is preliminary data.</text>
</comment>
<accession>A0ABV7C471</accession>
<protein>
    <submittedName>
        <fullName evidence="1">Uncharacterized protein</fullName>
    </submittedName>
</protein>
<organism evidence="1 2">
    <name type="scientific">Falsiroseomonas tokyonensis</name>
    <dbReference type="NCBI Taxonomy" id="430521"/>
    <lineage>
        <taxon>Bacteria</taxon>
        <taxon>Pseudomonadati</taxon>
        <taxon>Pseudomonadota</taxon>
        <taxon>Alphaproteobacteria</taxon>
        <taxon>Acetobacterales</taxon>
        <taxon>Roseomonadaceae</taxon>
        <taxon>Falsiroseomonas</taxon>
    </lineage>
</organism>
<gene>
    <name evidence="1" type="ORF">ACFOD3_26755</name>
</gene>
<proteinExistence type="predicted"/>
<keyword evidence="2" id="KW-1185">Reference proteome</keyword>